<evidence type="ECO:0000256" key="4">
    <source>
        <dbReference type="ARBA" id="ARBA00023033"/>
    </source>
</evidence>
<dbReference type="PANTHER" id="PTHR30011">
    <property type="entry name" value="ALKANESULFONATE MONOOXYGENASE-RELATED"/>
    <property type="match status" value="1"/>
</dbReference>
<dbReference type="Gene3D" id="3.20.20.30">
    <property type="entry name" value="Luciferase-like domain"/>
    <property type="match status" value="1"/>
</dbReference>
<evidence type="ECO:0000256" key="1">
    <source>
        <dbReference type="ARBA" id="ARBA00022630"/>
    </source>
</evidence>
<dbReference type="InterPro" id="IPR016215">
    <property type="entry name" value="NTA_MOA"/>
</dbReference>
<sequence>MNAGPDTARKQLVLSAFDMACVVHQNPGMWTDADDQTHRYTDIEYWVELAQTLEAAGFDILFLADVLGFYDVYGGNRDAALRTAAQAPVADPLLTISAMAAATKTLSYGATVSSTYELPYKFAKTMTTLDHLTKGRVAWNVVTSYQQSAAVNLGLTQQISHDERYEIADEFMEVCYKLWEGSWEEDAVVRDRARGVYTEPSKVHDIDHAGKYFTVPGAHLGEPSPQRTPFLFQAGASARGRKFAAKHAEAVFLVGVNPHDVRPIVDQYRMLAAEQGRDPRSLKIIMMLTPIVAETDEAAHEKLLQVQKHAQVDAALALWGGWTGVDLSGADPDKPLDQFRGDGIRAFSDMLTRVDSELVWTPRKLAEWLCVGGMSASIVGSPKTIVDHFEEWIEIADVDGFNIARVTNFETFRDFGELITPELRRRGLIPDTNRTEATSLRELVLGQPRLRDDHPGAAFRPAATTGPRPAPPTTIRVAPRNVGLLVTLTAKPDTADALENWLTEMHAHAIDEPGTTTWYAIKLSEHTFAIYDTFPDEDGRQDHLHGSIVKSLRERQQELLAEPPTIRQVDLLAVKSLLTV</sequence>
<proteinExistence type="inferred from homology"/>
<dbReference type="Gene3D" id="3.30.70.100">
    <property type="match status" value="1"/>
</dbReference>
<dbReference type="GO" id="GO:0004497">
    <property type="term" value="F:monooxygenase activity"/>
    <property type="evidence" value="ECO:0007669"/>
    <property type="project" value="UniProtKB-KW"/>
</dbReference>
<dbReference type="PANTHER" id="PTHR30011:SF16">
    <property type="entry name" value="C2H2 FINGER DOMAIN TRANSCRIPTION FACTOR (EUROFUNG)-RELATED"/>
    <property type="match status" value="1"/>
</dbReference>
<dbReference type="Pfam" id="PF00296">
    <property type="entry name" value="Bac_luciferase"/>
    <property type="match status" value="1"/>
</dbReference>
<dbReference type="GO" id="GO:0016705">
    <property type="term" value="F:oxidoreductase activity, acting on paired donors, with incorporation or reduction of molecular oxygen"/>
    <property type="evidence" value="ECO:0007669"/>
    <property type="project" value="InterPro"/>
</dbReference>
<dbReference type="AlphaFoldDB" id="A0A6J7EEF4"/>
<feature type="domain" description="Luciferase-like" evidence="6">
    <location>
        <begin position="34"/>
        <end position="394"/>
    </location>
</feature>
<protein>
    <submittedName>
        <fullName evidence="7">Unannotated protein</fullName>
    </submittedName>
</protein>
<dbReference type="InterPro" id="IPR036661">
    <property type="entry name" value="Luciferase-like_sf"/>
</dbReference>
<keyword evidence="2" id="KW-0288">FMN</keyword>
<keyword evidence="4" id="KW-0503">Monooxygenase</keyword>
<dbReference type="EMBL" id="CAFBLX010000013">
    <property type="protein sequence ID" value="CAB4878163.1"/>
    <property type="molecule type" value="Genomic_DNA"/>
</dbReference>
<dbReference type="NCBIfam" id="TIGR03860">
    <property type="entry name" value="FMN_nitrolo"/>
    <property type="match status" value="1"/>
</dbReference>
<evidence type="ECO:0000256" key="3">
    <source>
        <dbReference type="ARBA" id="ARBA00023002"/>
    </source>
</evidence>
<accession>A0A6J7EEF4</accession>
<organism evidence="7">
    <name type="scientific">freshwater metagenome</name>
    <dbReference type="NCBI Taxonomy" id="449393"/>
    <lineage>
        <taxon>unclassified sequences</taxon>
        <taxon>metagenomes</taxon>
        <taxon>ecological metagenomes</taxon>
    </lineage>
</organism>
<evidence type="ECO:0000313" key="7">
    <source>
        <dbReference type="EMBL" id="CAB4878163.1"/>
    </source>
</evidence>
<evidence type="ECO:0000256" key="5">
    <source>
        <dbReference type="ARBA" id="ARBA00033748"/>
    </source>
</evidence>
<dbReference type="SUPFAM" id="SSF54909">
    <property type="entry name" value="Dimeric alpha+beta barrel"/>
    <property type="match status" value="1"/>
</dbReference>
<evidence type="ECO:0000256" key="2">
    <source>
        <dbReference type="ARBA" id="ARBA00022643"/>
    </source>
</evidence>
<gene>
    <name evidence="7" type="ORF">UFOPK3472_00365</name>
</gene>
<dbReference type="SUPFAM" id="SSF51679">
    <property type="entry name" value="Bacterial luciferase-like"/>
    <property type="match status" value="1"/>
</dbReference>
<evidence type="ECO:0000259" key="6">
    <source>
        <dbReference type="Pfam" id="PF00296"/>
    </source>
</evidence>
<name>A0A6J7EEF4_9ZZZZ</name>
<reference evidence="7" key="1">
    <citation type="submission" date="2020-05" db="EMBL/GenBank/DDBJ databases">
        <authorList>
            <person name="Chiriac C."/>
            <person name="Salcher M."/>
            <person name="Ghai R."/>
            <person name="Kavagutti S V."/>
        </authorList>
    </citation>
    <scope>NUCLEOTIDE SEQUENCE</scope>
</reference>
<keyword evidence="1" id="KW-0285">Flavoprotein</keyword>
<dbReference type="InterPro" id="IPR011251">
    <property type="entry name" value="Luciferase-like_dom"/>
</dbReference>
<dbReference type="InterPro" id="IPR011008">
    <property type="entry name" value="Dimeric_a/b-barrel"/>
</dbReference>
<dbReference type="InterPro" id="IPR051260">
    <property type="entry name" value="Diverse_substr_monoxygenases"/>
</dbReference>
<keyword evidence="3" id="KW-0560">Oxidoreductase</keyword>
<comment type="similarity">
    <text evidence="5">Belongs to the NtaA/SnaA/DszA monooxygenase family.</text>
</comment>